<dbReference type="Proteomes" id="UP000468443">
    <property type="component" value="Unassembled WGS sequence"/>
</dbReference>
<dbReference type="RefSeq" id="WP_163693519.1">
    <property type="nucleotide sequence ID" value="NZ_FXTW01000004.1"/>
</dbReference>
<gene>
    <name evidence="1" type="ORF">GWK09_11230</name>
</gene>
<dbReference type="AlphaFoldDB" id="A0A6P0UJ34"/>
<proteinExistence type="predicted"/>
<sequence length="221" mass="25597">MAHSSRKTKVFISSCREGKKEILGVDQLIKKLEREYFSRILIRNSTACCEENNLVIEMECPLGLHEMLFHMQQGAWGSYNPSLVCTGLPLLNIHMQEIRELNGTFIDVEELSIQLKDCTIVIKKIAPESVENQLDAILMVLAEHYVHITREMTMTPMEIFVPVYEEVKTEDSLIRLVGPKKVDDKGYYFYWGLYFEEEEEAMIYDLKNKVIIPGDLDLLDQ</sequence>
<accession>A0A6P0UJ34</accession>
<evidence type="ECO:0000313" key="1">
    <source>
        <dbReference type="EMBL" id="NER11093.1"/>
    </source>
</evidence>
<evidence type="ECO:0000313" key="2">
    <source>
        <dbReference type="Proteomes" id="UP000468443"/>
    </source>
</evidence>
<comment type="caution">
    <text evidence="1">The sequence shown here is derived from an EMBL/GenBank/DDBJ whole genome shotgun (WGS) entry which is preliminary data.</text>
</comment>
<reference evidence="1 2" key="1">
    <citation type="submission" date="2020-01" db="EMBL/GenBank/DDBJ databases">
        <title>Muriicola jejuensis KCTC 22299.</title>
        <authorList>
            <person name="Wang G."/>
        </authorList>
    </citation>
    <scope>NUCLEOTIDE SEQUENCE [LARGE SCALE GENOMIC DNA]</scope>
    <source>
        <strain evidence="1 2">KCTC 22299</strain>
    </source>
</reference>
<keyword evidence="2" id="KW-1185">Reference proteome</keyword>
<name>A0A6P0UJ34_9FLAO</name>
<organism evidence="1 2">
    <name type="scientific">Muriicola jejuensis</name>
    <dbReference type="NCBI Taxonomy" id="504488"/>
    <lineage>
        <taxon>Bacteria</taxon>
        <taxon>Pseudomonadati</taxon>
        <taxon>Bacteroidota</taxon>
        <taxon>Flavobacteriia</taxon>
        <taxon>Flavobacteriales</taxon>
        <taxon>Flavobacteriaceae</taxon>
        <taxon>Muriicola</taxon>
    </lineage>
</organism>
<dbReference type="EMBL" id="JAABOP010000003">
    <property type="protein sequence ID" value="NER11093.1"/>
    <property type="molecule type" value="Genomic_DNA"/>
</dbReference>
<protein>
    <submittedName>
        <fullName evidence="1">Uncharacterized protein</fullName>
    </submittedName>
</protein>